<evidence type="ECO:0000256" key="4">
    <source>
        <dbReference type="ARBA" id="ARBA00023004"/>
    </source>
</evidence>
<evidence type="ECO:0000313" key="8">
    <source>
        <dbReference type="EMBL" id="KHQ51607.1"/>
    </source>
</evidence>
<organism evidence="8 9">
    <name type="scientific">Mameliella alba</name>
    <dbReference type="NCBI Taxonomy" id="561184"/>
    <lineage>
        <taxon>Bacteria</taxon>
        <taxon>Pseudomonadati</taxon>
        <taxon>Pseudomonadota</taxon>
        <taxon>Alphaproteobacteria</taxon>
        <taxon>Rhodobacterales</taxon>
        <taxon>Roseobacteraceae</taxon>
        <taxon>Mameliella</taxon>
    </lineage>
</organism>
<dbReference type="GO" id="GO:0046872">
    <property type="term" value="F:metal ion binding"/>
    <property type="evidence" value="ECO:0007669"/>
    <property type="project" value="UniProtKB-KW"/>
</dbReference>
<dbReference type="EMBL" id="JSUQ01000016">
    <property type="protein sequence ID" value="KHQ51607.1"/>
    <property type="molecule type" value="Genomic_DNA"/>
</dbReference>
<accession>A0A0B3RU40</accession>
<reference evidence="8 9" key="1">
    <citation type="submission" date="2014-10" db="EMBL/GenBank/DDBJ databases">
        <title>Genome sequence of Ponticoccus sp. strain UMTAT08 isolated from clonal culture of toxic dinoflagellate Alexandrium tamiyavanichii.</title>
        <authorList>
            <person name="Gan H.Y."/>
            <person name="Muhd D.-D."/>
            <person name="Mohd Noor M.E."/>
            <person name="Yeong Y.S."/>
            <person name="Usup G."/>
        </authorList>
    </citation>
    <scope>NUCLEOTIDE SEQUENCE [LARGE SCALE GENOMIC DNA]</scope>
    <source>
        <strain evidence="8 9">UMTAT08</strain>
    </source>
</reference>
<dbReference type="GO" id="GO:0016829">
    <property type="term" value="F:lyase activity"/>
    <property type="evidence" value="ECO:0007669"/>
    <property type="project" value="UniProtKB-KW"/>
</dbReference>
<dbReference type="InterPro" id="IPR051208">
    <property type="entry name" value="Class-I_Fumarase/Tartrate_DH"/>
</dbReference>
<proteinExistence type="inferred from homology"/>
<dbReference type="AlphaFoldDB" id="A0A0B3RU40"/>
<evidence type="ECO:0000256" key="6">
    <source>
        <dbReference type="ARBA" id="ARBA00023239"/>
    </source>
</evidence>
<evidence type="ECO:0000256" key="3">
    <source>
        <dbReference type="ARBA" id="ARBA00022723"/>
    </source>
</evidence>
<evidence type="ECO:0000256" key="5">
    <source>
        <dbReference type="ARBA" id="ARBA00023014"/>
    </source>
</evidence>
<keyword evidence="2" id="KW-0004">4Fe-4S</keyword>
<dbReference type="PANTHER" id="PTHR30389:SF17">
    <property type="entry name" value="L(+)-TARTRATE DEHYDRATASE SUBUNIT ALPHA-RELATED"/>
    <property type="match status" value="1"/>
</dbReference>
<dbReference type="PATRIC" id="fig|1515334.3.peg.3793"/>
<keyword evidence="9" id="KW-1185">Reference proteome</keyword>
<dbReference type="InterPro" id="IPR004646">
    <property type="entry name" value="Fe-S_hydro-lyase_TtdA-typ_cat"/>
</dbReference>
<evidence type="ECO:0000259" key="7">
    <source>
        <dbReference type="Pfam" id="PF05681"/>
    </source>
</evidence>
<dbReference type="Proteomes" id="UP000030960">
    <property type="component" value="Unassembled WGS sequence"/>
</dbReference>
<keyword evidence="3" id="KW-0479">Metal-binding</keyword>
<name>A0A0B3RU40_9RHOB</name>
<evidence type="ECO:0000256" key="1">
    <source>
        <dbReference type="ARBA" id="ARBA00008876"/>
    </source>
</evidence>
<keyword evidence="4" id="KW-0408">Iron</keyword>
<dbReference type="Pfam" id="PF05681">
    <property type="entry name" value="Fumerase"/>
    <property type="match status" value="1"/>
</dbReference>
<comment type="caution">
    <text evidence="8">The sequence shown here is derived from an EMBL/GenBank/DDBJ whole genome shotgun (WGS) entry which is preliminary data.</text>
</comment>
<keyword evidence="6 8" id="KW-0456">Lyase</keyword>
<protein>
    <submittedName>
        <fullName evidence="8">Hydrolyase, tartrate/fumarate subfamily, alpha subunit</fullName>
    </submittedName>
</protein>
<feature type="domain" description="Fe-S hydro-lyase tartrate dehydratase alpha-type catalytic" evidence="7">
    <location>
        <begin position="17"/>
        <end position="277"/>
    </location>
</feature>
<gene>
    <name evidence="8" type="ORF">OA50_03769</name>
</gene>
<dbReference type="NCBIfam" id="TIGR00722">
    <property type="entry name" value="ttdA_fumA_fumB"/>
    <property type="match status" value="1"/>
</dbReference>
<sequence length="289" mass="31475">MAITYDILRSVARDLYGWSLMKVPDDTMAALARAEKAESHPASRETLAFLQAAARTAEAKNRHACSDAGFPTYFIKIGTRLTLDGDVRRAFVDGFADLVDSLDPPILQFITHPLTLERSYVGRDMPVLSFDVVDGADYMDITCSPKALGSGRWADLKVFSYPTIDEIEAYFMDCVLTAGSQHCPPVIIGMGIGGSFDHAAKMAKRATLRPVGSDHDDPMIREMEARLLAAVNKTGFGPMGTGGDTTALAVHVDYAHGHGFVPVAVCFNCWINRRTTVRISADGKVTRLE</sequence>
<evidence type="ECO:0000313" key="9">
    <source>
        <dbReference type="Proteomes" id="UP000030960"/>
    </source>
</evidence>
<dbReference type="PANTHER" id="PTHR30389">
    <property type="entry name" value="FUMARATE HYDRATASE-RELATED"/>
    <property type="match status" value="1"/>
</dbReference>
<comment type="similarity">
    <text evidence="1">Belongs to the class-I fumarase family.</text>
</comment>
<keyword evidence="5" id="KW-0411">Iron-sulfur</keyword>
<dbReference type="RefSeq" id="WP_223306255.1">
    <property type="nucleotide sequence ID" value="NZ_JSUQ01000016.1"/>
</dbReference>
<dbReference type="GO" id="GO:0051539">
    <property type="term" value="F:4 iron, 4 sulfur cluster binding"/>
    <property type="evidence" value="ECO:0007669"/>
    <property type="project" value="UniProtKB-KW"/>
</dbReference>
<evidence type="ECO:0000256" key="2">
    <source>
        <dbReference type="ARBA" id="ARBA00022485"/>
    </source>
</evidence>